<accession>A0A645C608</accession>
<feature type="coiled-coil region" evidence="1">
    <location>
        <begin position="207"/>
        <end position="234"/>
    </location>
</feature>
<keyword evidence="3" id="KW-0966">Cell projection</keyword>
<dbReference type="GO" id="GO:0071973">
    <property type="term" value="P:bacterial-type flagellum-dependent cell motility"/>
    <property type="evidence" value="ECO:0007669"/>
    <property type="project" value="TreeGrafter"/>
</dbReference>
<dbReference type="GO" id="GO:0009421">
    <property type="term" value="C:bacterial-type flagellum filament cap"/>
    <property type="evidence" value="ECO:0007669"/>
    <property type="project" value="InterPro"/>
</dbReference>
<dbReference type="EMBL" id="VSSQ01025206">
    <property type="protein sequence ID" value="MPM73190.1"/>
    <property type="molecule type" value="Genomic_DNA"/>
</dbReference>
<name>A0A645C608_9ZZZZ</name>
<proteinExistence type="predicted"/>
<feature type="domain" description="Flagellar hook-associated protein 2 C-terminal" evidence="2">
    <location>
        <begin position="2"/>
        <end position="251"/>
    </location>
</feature>
<dbReference type="AlphaFoldDB" id="A0A645C608"/>
<gene>
    <name evidence="3" type="primary">fliD_9</name>
    <name evidence="3" type="ORF">SDC9_120166</name>
</gene>
<reference evidence="3" key="1">
    <citation type="submission" date="2019-08" db="EMBL/GenBank/DDBJ databases">
        <authorList>
            <person name="Kucharzyk K."/>
            <person name="Murdoch R.W."/>
            <person name="Higgins S."/>
            <person name="Loffler F."/>
        </authorList>
    </citation>
    <scope>NUCLEOTIDE SEQUENCE</scope>
</reference>
<dbReference type="PANTHER" id="PTHR30288:SF0">
    <property type="entry name" value="FLAGELLAR HOOK-ASSOCIATED PROTEIN 2"/>
    <property type="match status" value="1"/>
</dbReference>
<protein>
    <submittedName>
        <fullName evidence="3">Flagellar hook-associated protein 2</fullName>
    </submittedName>
</protein>
<evidence type="ECO:0000259" key="2">
    <source>
        <dbReference type="Pfam" id="PF07195"/>
    </source>
</evidence>
<keyword evidence="3" id="KW-0969">Cilium</keyword>
<evidence type="ECO:0000313" key="3">
    <source>
        <dbReference type="EMBL" id="MPM73190.1"/>
    </source>
</evidence>
<dbReference type="GO" id="GO:0007155">
    <property type="term" value="P:cell adhesion"/>
    <property type="evidence" value="ECO:0007669"/>
    <property type="project" value="InterPro"/>
</dbReference>
<organism evidence="3">
    <name type="scientific">bioreactor metagenome</name>
    <dbReference type="NCBI Taxonomy" id="1076179"/>
    <lineage>
        <taxon>unclassified sequences</taxon>
        <taxon>metagenomes</taxon>
        <taxon>ecological metagenomes</taxon>
    </lineage>
</organism>
<dbReference type="Pfam" id="PF07195">
    <property type="entry name" value="FliD_C"/>
    <property type="match status" value="1"/>
</dbReference>
<dbReference type="InterPro" id="IPR010809">
    <property type="entry name" value="FliD_C"/>
</dbReference>
<evidence type="ECO:0000256" key="1">
    <source>
        <dbReference type="SAM" id="Coils"/>
    </source>
</evidence>
<dbReference type="InterPro" id="IPR040026">
    <property type="entry name" value="FliD"/>
</dbReference>
<comment type="caution">
    <text evidence="3">The sequence shown here is derived from an EMBL/GenBank/DDBJ whole genome shotgun (WGS) entry which is preliminary data.</text>
</comment>
<sequence>MEFTFHDKTIDGQPIRITGKTDAKDTKDKIVNFINDYNKMIEKLNTLTTEKRDRSFMPLTEEQKKDMSESEIKLWNEKVQKGQLSRDNDLTRIANSMKQSMRTLVEGLGLNLEKIGIKPVADYQGTKNGTFTIDEKKLTEALEQNSEEVMNLFTKGKPTDEGLSESKKYSQTGLIQRLKEILYNESVTVTAPILKKAGIEGSSTSFNNEISKSIEKYDQKMKDMEKDFSRREQLLYTKYSKLETMMNKYNSQQSYLMQQLGMN</sequence>
<keyword evidence="1" id="KW-0175">Coiled coil</keyword>
<dbReference type="PANTHER" id="PTHR30288">
    <property type="entry name" value="FLAGELLAR CAP/ASSEMBLY PROTEIN FLID"/>
    <property type="match status" value="1"/>
</dbReference>
<keyword evidence="3" id="KW-0282">Flagellum</keyword>